<evidence type="ECO:0000256" key="8">
    <source>
        <dbReference type="ARBA" id="ARBA00023273"/>
    </source>
</evidence>
<dbReference type="PANTHER" id="PTHR21648">
    <property type="entry name" value="FLAGELLAR RADIAL SPOKE PROTEIN 3"/>
    <property type="match status" value="1"/>
</dbReference>
<evidence type="ECO:0000256" key="6">
    <source>
        <dbReference type="ARBA" id="ARBA00023069"/>
    </source>
</evidence>
<keyword evidence="3" id="KW-0963">Cytoplasm</keyword>
<comment type="caution">
    <text evidence="11">The sequence shown here is derived from an EMBL/GenBank/DDBJ whole genome shotgun (WGS) entry which is preliminary data.</text>
</comment>
<dbReference type="RefSeq" id="XP_044552444.1">
    <property type="nucleotide sequence ID" value="XM_044695989.1"/>
</dbReference>
<evidence type="ECO:0000313" key="11">
    <source>
        <dbReference type="EMBL" id="KAG2388452.1"/>
    </source>
</evidence>
<feature type="region of interest" description="Disordered" evidence="10">
    <location>
        <begin position="1"/>
        <end position="42"/>
    </location>
</feature>
<dbReference type="AlphaFoldDB" id="A0AA88KT64"/>
<reference evidence="11 12" key="1">
    <citation type="journal article" date="2018" name="BMC Genomics">
        <title>The genome of Naegleria lovaniensis, the basis for a comparative approach to unravel pathogenicity factors of the human pathogenic amoeba N. fowleri.</title>
        <authorList>
            <person name="Liechti N."/>
            <person name="Schurch N."/>
            <person name="Bruggmann R."/>
            <person name="Wittwer M."/>
        </authorList>
    </citation>
    <scope>NUCLEOTIDE SEQUENCE [LARGE SCALE GENOMIC DNA]</scope>
    <source>
        <strain evidence="11 12">ATCC 30569</strain>
    </source>
</reference>
<dbReference type="PANTHER" id="PTHR21648:SF0">
    <property type="entry name" value="RADIAL SPOKE HEAD PROTEIN 3 HOMOLOG"/>
    <property type="match status" value="1"/>
</dbReference>
<keyword evidence="8" id="KW-0966">Cell projection</keyword>
<evidence type="ECO:0000256" key="9">
    <source>
        <dbReference type="SAM" id="Coils"/>
    </source>
</evidence>
<dbReference type="Pfam" id="PF06098">
    <property type="entry name" value="Radial_spoke_3"/>
    <property type="match status" value="1"/>
</dbReference>
<evidence type="ECO:0000313" key="12">
    <source>
        <dbReference type="Proteomes" id="UP000816034"/>
    </source>
</evidence>
<comment type="subcellular location">
    <subcellularLocation>
        <location evidence="1">Cytoplasm</location>
        <location evidence="1">Cytoskeleton</location>
        <location evidence="1">Flagellum axoneme</location>
    </subcellularLocation>
</comment>
<evidence type="ECO:0000256" key="2">
    <source>
        <dbReference type="ARBA" id="ARBA00006737"/>
    </source>
</evidence>
<dbReference type="GeneID" id="68093078"/>
<keyword evidence="7" id="KW-0206">Cytoskeleton</keyword>
<feature type="coiled-coil region" evidence="9">
    <location>
        <begin position="66"/>
        <end position="104"/>
    </location>
</feature>
<gene>
    <name evidence="11" type="ORF">C9374_000616</name>
</gene>
<protein>
    <recommendedName>
        <fullName evidence="13">Radial spoke protein 3</fullName>
    </recommendedName>
</protein>
<evidence type="ECO:0000256" key="5">
    <source>
        <dbReference type="ARBA" id="ARBA00022846"/>
    </source>
</evidence>
<evidence type="ECO:0000256" key="7">
    <source>
        <dbReference type="ARBA" id="ARBA00023212"/>
    </source>
</evidence>
<name>A0AA88KT64_NAELO</name>
<dbReference type="EMBL" id="PYSW02000010">
    <property type="protein sequence ID" value="KAG2388452.1"/>
    <property type="molecule type" value="Genomic_DNA"/>
</dbReference>
<comment type="similarity">
    <text evidence="2">Belongs to the flagellar radial spoke RSP3 family.</text>
</comment>
<keyword evidence="4" id="KW-0597">Phosphoprotein</keyword>
<feature type="coiled-coil region" evidence="9">
    <location>
        <begin position="190"/>
        <end position="249"/>
    </location>
</feature>
<evidence type="ECO:0000256" key="10">
    <source>
        <dbReference type="SAM" id="MobiDB-lite"/>
    </source>
</evidence>
<organism evidence="11 12">
    <name type="scientific">Naegleria lovaniensis</name>
    <name type="common">Amoeba</name>
    <dbReference type="NCBI Taxonomy" id="51637"/>
    <lineage>
        <taxon>Eukaryota</taxon>
        <taxon>Discoba</taxon>
        <taxon>Heterolobosea</taxon>
        <taxon>Tetramitia</taxon>
        <taxon>Eutetramitia</taxon>
        <taxon>Vahlkampfiidae</taxon>
        <taxon>Naegleria</taxon>
    </lineage>
</organism>
<evidence type="ECO:0000256" key="3">
    <source>
        <dbReference type="ARBA" id="ARBA00022490"/>
    </source>
</evidence>
<keyword evidence="9" id="KW-0175">Coiled coil</keyword>
<keyword evidence="5" id="KW-0282">Flagellum</keyword>
<dbReference type="Proteomes" id="UP000816034">
    <property type="component" value="Unassembled WGS sequence"/>
</dbReference>
<sequence length="329" mass="39106">MQAVFHSFQQEPKPVNNNTTKKTKYRDPFSETGGGTTQTNAGFGNIMYDRRVYRGNTYAQQVIPQNQQLELELERKKEEHRNKRKLLEAKQRQEKALAEQLLAERNLEPVEGRKHIDIQTMTYVEEIDETDVWTQTDPFQDRPESPVFIPSKTGVDMGVQVEDDLFDFDFEVAPILEVIVGKTLEQSMLEVLEEEEMEALRQQKKEFAQKRNAELAETQRLEAAEKRRFEEKERRKEQERQRLQREQECRRKLASRQFANQYLENLDLNVFTTLQEEGFFYDIVHRQVEQEFMPFLIQLTNQELDKKRQARVEVDNIIKMSIRKLLKSN</sequence>
<dbReference type="GO" id="GO:0005929">
    <property type="term" value="C:cilium"/>
    <property type="evidence" value="ECO:0007669"/>
    <property type="project" value="TreeGrafter"/>
</dbReference>
<evidence type="ECO:0000256" key="1">
    <source>
        <dbReference type="ARBA" id="ARBA00004611"/>
    </source>
</evidence>
<proteinExistence type="inferred from homology"/>
<evidence type="ECO:0008006" key="13">
    <source>
        <dbReference type="Google" id="ProtNLM"/>
    </source>
</evidence>
<keyword evidence="6" id="KW-0969">Cilium</keyword>
<keyword evidence="12" id="KW-1185">Reference proteome</keyword>
<evidence type="ECO:0000256" key="4">
    <source>
        <dbReference type="ARBA" id="ARBA00022553"/>
    </source>
</evidence>
<dbReference type="InterPro" id="IPR009290">
    <property type="entry name" value="Radial_spoke_3"/>
</dbReference>
<accession>A0AA88KT64</accession>